<gene>
    <name evidence="1" type="ORF">DHETER_LOCUS3453</name>
</gene>
<reference evidence="1" key="1">
    <citation type="submission" date="2021-06" db="EMBL/GenBank/DDBJ databases">
        <authorList>
            <person name="Kallberg Y."/>
            <person name="Tangrot J."/>
            <person name="Rosling A."/>
        </authorList>
    </citation>
    <scope>NUCLEOTIDE SEQUENCE</scope>
    <source>
        <strain evidence="1">IL203A</strain>
    </source>
</reference>
<dbReference type="Proteomes" id="UP000789702">
    <property type="component" value="Unassembled WGS sequence"/>
</dbReference>
<sequence length="142" mass="15910">LFATFLTVNAVPFQPNKRAITFRPCPNNFPIDPLIVEMVPETLSGNELVKFNVSGIITLYDITKNKTFLDISFSDVENYREPTFFVYNKPFDQSYAAKSQFSIHVSDVNIPALPKNYFISVTVEEPEPDPLTIGCASASVSH</sequence>
<keyword evidence="2" id="KW-1185">Reference proteome</keyword>
<evidence type="ECO:0000313" key="2">
    <source>
        <dbReference type="Proteomes" id="UP000789702"/>
    </source>
</evidence>
<accession>A0ACA9L706</accession>
<comment type="caution">
    <text evidence="1">The sequence shown here is derived from an EMBL/GenBank/DDBJ whole genome shotgun (WGS) entry which is preliminary data.</text>
</comment>
<dbReference type="EMBL" id="CAJVPU010002977">
    <property type="protein sequence ID" value="CAG8510925.1"/>
    <property type="molecule type" value="Genomic_DNA"/>
</dbReference>
<name>A0ACA9L706_9GLOM</name>
<proteinExistence type="predicted"/>
<feature type="non-terminal residue" evidence="1">
    <location>
        <position position="1"/>
    </location>
</feature>
<evidence type="ECO:0000313" key="1">
    <source>
        <dbReference type="EMBL" id="CAG8510925.1"/>
    </source>
</evidence>
<protein>
    <submittedName>
        <fullName evidence="1">143_t:CDS:1</fullName>
    </submittedName>
</protein>
<organism evidence="1 2">
    <name type="scientific">Dentiscutata heterogama</name>
    <dbReference type="NCBI Taxonomy" id="1316150"/>
    <lineage>
        <taxon>Eukaryota</taxon>
        <taxon>Fungi</taxon>
        <taxon>Fungi incertae sedis</taxon>
        <taxon>Mucoromycota</taxon>
        <taxon>Glomeromycotina</taxon>
        <taxon>Glomeromycetes</taxon>
        <taxon>Diversisporales</taxon>
        <taxon>Gigasporaceae</taxon>
        <taxon>Dentiscutata</taxon>
    </lineage>
</organism>